<dbReference type="Gene3D" id="2.60.120.330">
    <property type="entry name" value="B-lactam Antibiotic, Isopenicillin N Synthase, Chain"/>
    <property type="match status" value="1"/>
</dbReference>
<evidence type="ECO:0000256" key="2">
    <source>
        <dbReference type="RuleBase" id="RU003682"/>
    </source>
</evidence>
<dbReference type="GO" id="GO:0051213">
    <property type="term" value="F:dioxygenase activity"/>
    <property type="evidence" value="ECO:0007669"/>
    <property type="project" value="UniProtKB-KW"/>
</dbReference>
<comment type="caution">
    <text evidence="5">The sequence shown here is derived from an EMBL/GenBank/DDBJ whole genome shotgun (WGS) entry which is preliminary data.</text>
</comment>
<keyword evidence="2" id="KW-0479">Metal-binding</keyword>
<keyword evidence="2" id="KW-0560">Oxidoreductase</keyword>
<protein>
    <submittedName>
        <fullName evidence="5">Leucoanthocyanidin dioxygenase</fullName>
    </submittedName>
</protein>
<dbReference type="InterPro" id="IPR050231">
    <property type="entry name" value="Iron_ascorbate_oxido_reductase"/>
</dbReference>
<dbReference type="OrthoDB" id="288590at2759"/>
<organism evidence="5 6">
    <name type="scientific">Delitschia confertaspora ATCC 74209</name>
    <dbReference type="NCBI Taxonomy" id="1513339"/>
    <lineage>
        <taxon>Eukaryota</taxon>
        <taxon>Fungi</taxon>
        <taxon>Dikarya</taxon>
        <taxon>Ascomycota</taxon>
        <taxon>Pezizomycotina</taxon>
        <taxon>Dothideomycetes</taxon>
        <taxon>Pleosporomycetidae</taxon>
        <taxon>Pleosporales</taxon>
        <taxon>Delitschiaceae</taxon>
        <taxon>Delitschia</taxon>
    </lineage>
</organism>
<evidence type="ECO:0000256" key="1">
    <source>
        <dbReference type="ARBA" id="ARBA00008056"/>
    </source>
</evidence>
<proteinExistence type="inferred from homology"/>
<evidence type="ECO:0000313" key="5">
    <source>
        <dbReference type="EMBL" id="KAF2198624.1"/>
    </source>
</evidence>
<dbReference type="InterPro" id="IPR005123">
    <property type="entry name" value="Oxoglu/Fe-dep_dioxygenase_dom"/>
</dbReference>
<gene>
    <name evidence="5" type="ORF">GQ43DRAFT_400513</name>
</gene>
<accession>A0A9P4MMT2</accession>
<keyword evidence="6" id="KW-1185">Reference proteome</keyword>
<name>A0A9P4MMT2_9PLEO</name>
<dbReference type="AlphaFoldDB" id="A0A9P4MMT2"/>
<dbReference type="Pfam" id="PF14226">
    <property type="entry name" value="DIOX_N"/>
    <property type="match status" value="1"/>
</dbReference>
<dbReference type="InterPro" id="IPR044861">
    <property type="entry name" value="IPNS-like_FE2OG_OXY"/>
</dbReference>
<evidence type="ECO:0000313" key="6">
    <source>
        <dbReference type="Proteomes" id="UP000799536"/>
    </source>
</evidence>
<feature type="domain" description="Fe2OG dioxygenase" evidence="4">
    <location>
        <begin position="204"/>
        <end position="315"/>
    </location>
</feature>
<dbReference type="PANTHER" id="PTHR47990">
    <property type="entry name" value="2-OXOGLUTARATE (2OG) AND FE(II)-DEPENDENT OXYGENASE SUPERFAMILY PROTEIN-RELATED"/>
    <property type="match status" value="1"/>
</dbReference>
<dbReference type="PROSITE" id="PS51471">
    <property type="entry name" value="FE2OG_OXY"/>
    <property type="match status" value="1"/>
</dbReference>
<dbReference type="GO" id="GO:0046872">
    <property type="term" value="F:metal ion binding"/>
    <property type="evidence" value="ECO:0007669"/>
    <property type="project" value="UniProtKB-KW"/>
</dbReference>
<dbReference type="GO" id="GO:0044283">
    <property type="term" value="P:small molecule biosynthetic process"/>
    <property type="evidence" value="ECO:0007669"/>
    <property type="project" value="UniProtKB-ARBA"/>
</dbReference>
<dbReference type="Pfam" id="PF03171">
    <property type="entry name" value="2OG-FeII_Oxy"/>
    <property type="match status" value="1"/>
</dbReference>
<feature type="region of interest" description="Disordered" evidence="3">
    <location>
        <begin position="89"/>
        <end position="113"/>
    </location>
</feature>
<dbReference type="SUPFAM" id="SSF51197">
    <property type="entry name" value="Clavaminate synthase-like"/>
    <property type="match status" value="1"/>
</dbReference>
<dbReference type="InterPro" id="IPR027443">
    <property type="entry name" value="IPNS-like_sf"/>
</dbReference>
<evidence type="ECO:0000256" key="3">
    <source>
        <dbReference type="SAM" id="MobiDB-lite"/>
    </source>
</evidence>
<dbReference type="InterPro" id="IPR026992">
    <property type="entry name" value="DIOX_N"/>
</dbReference>
<comment type="similarity">
    <text evidence="1 2">Belongs to the iron/ascorbate-dependent oxidoreductase family.</text>
</comment>
<keyword evidence="5" id="KW-0223">Dioxygenase</keyword>
<feature type="non-terminal residue" evidence="5">
    <location>
        <position position="349"/>
    </location>
</feature>
<keyword evidence="2" id="KW-0408">Iron</keyword>
<evidence type="ECO:0000259" key="4">
    <source>
        <dbReference type="PROSITE" id="PS51471"/>
    </source>
</evidence>
<reference evidence="5" key="1">
    <citation type="journal article" date="2020" name="Stud. Mycol.">
        <title>101 Dothideomycetes genomes: a test case for predicting lifestyles and emergence of pathogens.</title>
        <authorList>
            <person name="Haridas S."/>
            <person name="Albert R."/>
            <person name="Binder M."/>
            <person name="Bloem J."/>
            <person name="Labutti K."/>
            <person name="Salamov A."/>
            <person name="Andreopoulos B."/>
            <person name="Baker S."/>
            <person name="Barry K."/>
            <person name="Bills G."/>
            <person name="Bluhm B."/>
            <person name="Cannon C."/>
            <person name="Castanera R."/>
            <person name="Culley D."/>
            <person name="Daum C."/>
            <person name="Ezra D."/>
            <person name="Gonzalez J."/>
            <person name="Henrissat B."/>
            <person name="Kuo A."/>
            <person name="Liang C."/>
            <person name="Lipzen A."/>
            <person name="Lutzoni F."/>
            <person name="Magnuson J."/>
            <person name="Mondo S."/>
            <person name="Nolan M."/>
            <person name="Ohm R."/>
            <person name="Pangilinan J."/>
            <person name="Park H.-J."/>
            <person name="Ramirez L."/>
            <person name="Alfaro M."/>
            <person name="Sun H."/>
            <person name="Tritt A."/>
            <person name="Yoshinaga Y."/>
            <person name="Zwiers L.-H."/>
            <person name="Turgeon B."/>
            <person name="Goodwin S."/>
            <person name="Spatafora J."/>
            <person name="Crous P."/>
            <person name="Grigoriev I."/>
        </authorList>
    </citation>
    <scope>NUCLEOTIDE SEQUENCE</scope>
    <source>
        <strain evidence="5">ATCC 74209</strain>
    </source>
</reference>
<dbReference type="Proteomes" id="UP000799536">
    <property type="component" value="Unassembled WGS sequence"/>
</dbReference>
<dbReference type="EMBL" id="ML994130">
    <property type="protein sequence ID" value="KAF2198624.1"/>
    <property type="molecule type" value="Genomic_DNA"/>
</dbReference>
<sequence length="349" mass="38897">MLCLYVTIHHISLQSMASKTVSRIPIIDLSPFTSFASLSSRKLAAKDLASTLHLNGSVGITGHGFPASMLQEIFDIAKKLFDLPYEDKMRAPHPSGPTPHRGYSGPGKEMTGRKTALETNDVSKTEEILRAADYKESYEIGSSENKTQYNILLPEDVFPGFREKTTRLFWELNKTAKAVLDALIMSLGLREEEAAHIRSLHTGHDDQLRLLHYPPIPVGALKGKDTSRLGAHTDWSLFTLLFQDVVGRLEFLDREIGDYVPATPQEGVVYMNVGDMFQRLSNGIYPSAMHRVVIAGNDGEQTTPARYSIPYFVSPIGEGIIEPQKSLIERNGKQVYESVTFNTYSEAMF</sequence>